<evidence type="ECO:0000256" key="3">
    <source>
        <dbReference type="ARBA" id="ARBA00023125"/>
    </source>
</evidence>
<evidence type="ECO:0000256" key="2">
    <source>
        <dbReference type="ARBA" id="ARBA00023015"/>
    </source>
</evidence>
<protein>
    <submittedName>
        <fullName evidence="9">Uncharacterized protein</fullName>
    </submittedName>
</protein>
<feature type="domain" description="SANT" evidence="7">
    <location>
        <begin position="138"/>
        <end position="191"/>
    </location>
</feature>
<dbReference type="InterPro" id="IPR056195">
    <property type="entry name" value="HTH_70"/>
</dbReference>
<dbReference type="Pfam" id="PF23671">
    <property type="entry name" value="HTH_70"/>
    <property type="match status" value="1"/>
</dbReference>
<keyword evidence="4" id="KW-0804">Transcription</keyword>
<dbReference type="CDD" id="cd00167">
    <property type="entry name" value="SANT"/>
    <property type="match status" value="1"/>
</dbReference>
<dbReference type="AlphaFoldDB" id="A0A368RM19"/>
<dbReference type="NCBIfam" id="TIGR01557">
    <property type="entry name" value="myb_SHAQKYF"/>
    <property type="match status" value="1"/>
</dbReference>
<organism evidence="9">
    <name type="scientific">Setaria italica</name>
    <name type="common">Foxtail millet</name>
    <name type="synonym">Panicum italicum</name>
    <dbReference type="NCBI Taxonomy" id="4555"/>
    <lineage>
        <taxon>Eukaryota</taxon>
        <taxon>Viridiplantae</taxon>
        <taxon>Streptophyta</taxon>
        <taxon>Embryophyta</taxon>
        <taxon>Tracheophyta</taxon>
        <taxon>Spermatophyta</taxon>
        <taxon>Magnoliopsida</taxon>
        <taxon>Liliopsida</taxon>
        <taxon>Poales</taxon>
        <taxon>Poaceae</taxon>
        <taxon>PACMAD clade</taxon>
        <taxon>Panicoideae</taxon>
        <taxon>Panicodae</taxon>
        <taxon>Paniceae</taxon>
        <taxon>Cenchrinae</taxon>
        <taxon>Setaria</taxon>
    </lineage>
</organism>
<dbReference type="InterPro" id="IPR006447">
    <property type="entry name" value="Myb_dom_plants"/>
</dbReference>
<feature type="domain" description="HTH myb-type" evidence="8">
    <location>
        <begin position="135"/>
        <end position="191"/>
    </location>
</feature>
<dbReference type="GO" id="GO:0003677">
    <property type="term" value="F:DNA binding"/>
    <property type="evidence" value="ECO:0007669"/>
    <property type="project" value="UniProtKB-KW"/>
</dbReference>
<dbReference type="Gene3D" id="1.10.10.60">
    <property type="entry name" value="Homeodomain-like"/>
    <property type="match status" value="1"/>
</dbReference>
<accession>A0A368RM19</accession>
<dbReference type="OrthoDB" id="582313at2759"/>
<dbReference type="PROSITE" id="PS51294">
    <property type="entry name" value="HTH_MYB"/>
    <property type="match status" value="1"/>
</dbReference>
<keyword evidence="5" id="KW-0539">Nucleus</keyword>
<proteinExistence type="predicted"/>
<dbReference type="InterPro" id="IPR009057">
    <property type="entry name" value="Homeodomain-like_sf"/>
</dbReference>
<evidence type="ECO:0000259" key="8">
    <source>
        <dbReference type="PROSITE" id="PS51294"/>
    </source>
</evidence>
<dbReference type="Pfam" id="PF00249">
    <property type="entry name" value="Myb_DNA-binding"/>
    <property type="match status" value="1"/>
</dbReference>
<dbReference type="SUPFAM" id="SSF46689">
    <property type="entry name" value="Homeodomain-like"/>
    <property type="match status" value="1"/>
</dbReference>
<dbReference type="InterPro" id="IPR017884">
    <property type="entry name" value="SANT_dom"/>
</dbReference>
<feature type="domain" description="Myb-like" evidence="6">
    <location>
        <begin position="135"/>
        <end position="187"/>
    </location>
</feature>
<dbReference type="GO" id="GO:0009739">
    <property type="term" value="P:response to gibberellin"/>
    <property type="evidence" value="ECO:0007669"/>
    <property type="project" value="UniProtKB-ARBA"/>
</dbReference>
<evidence type="ECO:0000256" key="4">
    <source>
        <dbReference type="ARBA" id="ARBA00023163"/>
    </source>
</evidence>
<dbReference type="PANTHER" id="PTHR44042">
    <property type="entry name" value="DUPLICATED HOMEODOMAIN-LIKE SUPERFAMILY PROTEIN-RELATED"/>
    <property type="match status" value="1"/>
</dbReference>
<evidence type="ECO:0000256" key="5">
    <source>
        <dbReference type="ARBA" id="ARBA00023242"/>
    </source>
</evidence>
<evidence type="ECO:0000259" key="7">
    <source>
        <dbReference type="PROSITE" id="PS51293"/>
    </source>
</evidence>
<keyword evidence="2" id="KW-0805">Transcription regulation</keyword>
<reference evidence="9" key="1">
    <citation type="journal article" date="2012" name="Nat. Biotechnol.">
        <title>Reference genome sequence of the model plant Setaria.</title>
        <authorList>
            <person name="Bennetzen J.L."/>
            <person name="Schmutz J."/>
            <person name="Wang H."/>
            <person name="Percifield R."/>
            <person name="Hawkins J."/>
            <person name="Pontaroli A.C."/>
            <person name="Estep M."/>
            <person name="Feng L."/>
            <person name="Vaughn J.N."/>
            <person name="Grimwood J."/>
            <person name="Jenkins J."/>
            <person name="Barry K."/>
            <person name="Lindquist E."/>
            <person name="Hellsten U."/>
            <person name="Deshpande S."/>
            <person name="Wang X."/>
            <person name="Wu X."/>
            <person name="Mitros T."/>
            <person name="Triplett J."/>
            <person name="Yang X."/>
            <person name="Ye C.Y."/>
            <person name="Mauro-Herrera M."/>
            <person name="Wang L."/>
            <person name="Li P."/>
            <person name="Sharma M."/>
            <person name="Sharma R."/>
            <person name="Ronald P.C."/>
            <person name="Panaud O."/>
            <person name="Kellogg E.A."/>
            <person name="Brutnell T.P."/>
            <person name="Doust A.N."/>
            <person name="Tuskan G.A."/>
            <person name="Rokhsar D."/>
            <person name="Devos K.M."/>
        </authorList>
    </citation>
    <scope>NUCLEOTIDE SEQUENCE [LARGE SCALE GENOMIC DNA]</scope>
    <source>
        <strain evidence="9">Yugu1</strain>
    </source>
</reference>
<dbReference type="PROSITE" id="PS51293">
    <property type="entry name" value="SANT"/>
    <property type="match status" value="1"/>
</dbReference>
<dbReference type="EMBL" id="CM003533">
    <property type="protein sequence ID" value="RCV31084.1"/>
    <property type="molecule type" value="Genomic_DNA"/>
</dbReference>
<dbReference type="GO" id="GO:0005634">
    <property type="term" value="C:nucleus"/>
    <property type="evidence" value="ECO:0007669"/>
    <property type="project" value="UniProtKB-SubCell"/>
</dbReference>
<keyword evidence="3" id="KW-0238">DNA-binding</keyword>
<dbReference type="GO" id="GO:0009744">
    <property type="term" value="P:response to sucrose"/>
    <property type="evidence" value="ECO:0007669"/>
    <property type="project" value="UniProtKB-ARBA"/>
</dbReference>
<dbReference type="FunFam" id="1.10.10.60:FF:000009">
    <property type="entry name" value="transcription factor MYB1R1"/>
    <property type="match status" value="1"/>
</dbReference>
<sequence length="311" mass="34731">MDPKFNGEWSASDIRMVKSLIASHDANNNYANDTNKTHNAIVNELQAWFPQKEKSQVIELYVDLLVEMMLQAQSGNHSVVAISNLVNDNSGIPMEDPPMKNMDMLLASYLKDKTPEAMGMVEEAPQRQVIVPRQKRQHNEGSWTIEEHRQFLCGLHEYGRGNWKNICRDFVTTRTPAQVSSHAQKYFIKMKCTSEKKRYSINDVGLYNAEQWAHNNSFSQDPPAFGDAHNPNCYGSSNQIVPMNNVAPVWSPFLYSAGQASSSQVSTLAGQQLGASSSPALALEGVGSQMALTGNQQGDFLPEQWMDIDNM</sequence>
<reference evidence="9" key="2">
    <citation type="submission" date="2015-07" db="EMBL/GenBank/DDBJ databases">
        <authorList>
            <person name="Noorani M."/>
        </authorList>
    </citation>
    <scope>NUCLEOTIDE SEQUENCE</scope>
    <source>
        <strain evidence="9">Yugu1</strain>
    </source>
</reference>
<evidence type="ECO:0000256" key="1">
    <source>
        <dbReference type="ARBA" id="ARBA00004123"/>
    </source>
</evidence>
<name>A0A368RM19_SETIT</name>
<dbReference type="SMART" id="SM00717">
    <property type="entry name" value="SANT"/>
    <property type="match status" value="1"/>
</dbReference>
<evidence type="ECO:0000313" key="9">
    <source>
        <dbReference type="EMBL" id="RCV31084.1"/>
    </source>
</evidence>
<gene>
    <name evidence="9" type="ORF">SETIT_6G148300v2</name>
</gene>
<evidence type="ECO:0000259" key="6">
    <source>
        <dbReference type="PROSITE" id="PS50090"/>
    </source>
</evidence>
<dbReference type="InterPro" id="IPR001005">
    <property type="entry name" value="SANT/Myb"/>
</dbReference>
<dbReference type="GO" id="GO:0003700">
    <property type="term" value="F:DNA-binding transcription factor activity"/>
    <property type="evidence" value="ECO:0007669"/>
    <property type="project" value="UniProtKB-ARBA"/>
</dbReference>
<dbReference type="PANTHER" id="PTHR44042:SF11">
    <property type="entry name" value="OS06G0173800 PROTEIN"/>
    <property type="match status" value="1"/>
</dbReference>
<dbReference type="PROSITE" id="PS50090">
    <property type="entry name" value="MYB_LIKE"/>
    <property type="match status" value="1"/>
</dbReference>
<comment type="subcellular location">
    <subcellularLocation>
        <location evidence="1">Nucleus</location>
    </subcellularLocation>
</comment>
<dbReference type="InterPro" id="IPR017930">
    <property type="entry name" value="Myb_dom"/>
</dbReference>